<keyword evidence="3" id="KW-1185">Reference proteome</keyword>
<evidence type="ECO:0000313" key="2">
    <source>
        <dbReference type="EMBL" id="OIV36717.1"/>
    </source>
</evidence>
<dbReference type="SMART" id="SM00943">
    <property type="entry name" value="Prim-Pol"/>
    <property type="match status" value="1"/>
</dbReference>
<dbReference type="STRING" id="1428644.BIV57_14775"/>
<reference evidence="2 3" key="1">
    <citation type="submission" date="2016-10" db="EMBL/GenBank/DDBJ databases">
        <title>Genome sequence of Streptomyces gilvigriseus MUSC 26.</title>
        <authorList>
            <person name="Lee L.-H."/>
            <person name="Ser H.-L."/>
        </authorList>
    </citation>
    <scope>NUCLEOTIDE SEQUENCE [LARGE SCALE GENOMIC DNA]</scope>
    <source>
        <strain evidence="2 3">MUSC 26</strain>
    </source>
</reference>
<proteinExistence type="predicted"/>
<protein>
    <recommendedName>
        <fullName evidence="1">DNA primase/polymerase bifunctional N-terminal domain-containing protein</fullName>
    </recommendedName>
</protein>
<comment type="caution">
    <text evidence="2">The sequence shown here is derived from an EMBL/GenBank/DDBJ whole genome shotgun (WGS) entry which is preliminary data.</text>
</comment>
<accession>A0A1J7BDQ7</accession>
<dbReference type="EMBL" id="MLCF01000080">
    <property type="protein sequence ID" value="OIV36717.1"/>
    <property type="molecule type" value="Genomic_DNA"/>
</dbReference>
<dbReference type="Proteomes" id="UP000243342">
    <property type="component" value="Unassembled WGS sequence"/>
</dbReference>
<name>A0A1J7BDQ7_9ACTN</name>
<evidence type="ECO:0000259" key="1">
    <source>
        <dbReference type="SMART" id="SM00943"/>
    </source>
</evidence>
<dbReference type="RefSeq" id="WP_071657322.1">
    <property type="nucleotide sequence ID" value="NZ_MLCF01000080.1"/>
</dbReference>
<dbReference type="OrthoDB" id="3852216at2"/>
<gene>
    <name evidence="2" type="ORF">BIV57_14775</name>
</gene>
<dbReference type="InterPro" id="IPR015330">
    <property type="entry name" value="DNA_primase/pol_bifunc_N"/>
</dbReference>
<organism evidence="2 3">
    <name type="scientific">Mangrovactinospora gilvigrisea</name>
    <dbReference type="NCBI Taxonomy" id="1428644"/>
    <lineage>
        <taxon>Bacteria</taxon>
        <taxon>Bacillati</taxon>
        <taxon>Actinomycetota</taxon>
        <taxon>Actinomycetes</taxon>
        <taxon>Kitasatosporales</taxon>
        <taxon>Streptomycetaceae</taxon>
        <taxon>Mangrovactinospora</taxon>
    </lineage>
</organism>
<dbReference type="AlphaFoldDB" id="A0A1J7BDQ7"/>
<evidence type="ECO:0000313" key="3">
    <source>
        <dbReference type="Proteomes" id="UP000243342"/>
    </source>
</evidence>
<feature type="domain" description="DNA primase/polymerase bifunctional N-terminal" evidence="1">
    <location>
        <begin position="21"/>
        <end position="204"/>
    </location>
</feature>
<sequence>MDIMLGSRPRRRTRATVCRAVAQYTERWGWPVVPGAHLVRGDRCSCGLPHCAAPGRHPEGPPAARLPGGTRAADVEQLWPAEAETTVLLPLGDRFDALDVPEAAGCRAMVRLERMGSRLGPVLALPDGRADGREGRRTLFFVAPGAAAELPDLLYKMGWDDAGLDVVCHGRGEYLPAPPSVLARWLRPPSAPTAARPPEARLLLGTLAYACHRTREPAPAP</sequence>